<evidence type="ECO:0000313" key="1">
    <source>
        <dbReference type="EMBL" id="WPZ22415.1"/>
    </source>
</evidence>
<sequence length="74" mass="8246">MRMNALLIFGAGAASLAYLMNRQSRAQRAVAYDRAQDHVRVAGPRQMIDPPRKWNIVDEAVDESFPASDPPATY</sequence>
<reference evidence="1 2" key="1">
    <citation type="submission" date="2023-11" db="EMBL/GenBank/DDBJ databases">
        <title>From the Deep-Sea to the Surface: Bacterial Genomes Isolated from the Moytirra Hydrothermal Vent Plume.</title>
        <authorList>
            <person name="Major S.R."/>
        </authorList>
    </citation>
    <scope>NUCLEOTIDE SEQUENCE [LARGE SCALE GENOMIC DNA]</scope>
    <source>
        <strain evidence="1 2">OXR-9</strain>
    </source>
</reference>
<dbReference type="RefSeq" id="WP_322329103.1">
    <property type="nucleotide sequence ID" value="NZ_CP139725.1"/>
</dbReference>
<accession>A0ABZ0V0J5</accession>
<proteinExistence type="predicted"/>
<organism evidence="1 2">
    <name type="scientific">Sulfitobacter faviae</name>
    <dbReference type="NCBI Taxonomy" id="1775881"/>
    <lineage>
        <taxon>Bacteria</taxon>
        <taxon>Pseudomonadati</taxon>
        <taxon>Pseudomonadota</taxon>
        <taxon>Alphaproteobacteria</taxon>
        <taxon>Rhodobacterales</taxon>
        <taxon>Roseobacteraceae</taxon>
        <taxon>Sulfitobacter</taxon>
    </lineage>
</organism>
<gene>
    <name evidence="1" type="ORF">T7987_04025</name>
</gene>
<dbReference type="Proteomes" id="UP001326567">
    <property type="component" value="Chromosome"/>
</dbReference>
<protein>
    <submittedName>
        <fullName evidence="1">Uncharacterized protein</fullName>
    </submittedName>
</protein>
<keyword evidence="2" id="KW-1185">Reference proteome</keyword>
<dbReference type="EMBL" id="CP139725">
    <property type="protein sequence ID" value="WPZ22415.1"/>
    <property type="molecule type" value="Genomic_DNA"/>
</dbReference>
<evidence type="ECO:0000313" key="2">
    <source>
        <dbReference type="Proteomes" id="UP001326567"/>
    </source>
</evidence>
<name>A0ABZ0V0J5_9RHOB</name>